<protein>
    <submittedName>
        <fullName evidence="1">Uncharacterized protein</fullName>
    </submittedName>
</protein>
<evidence type="ECO:0000313" key="1">
    <source>
        <dbReference type="EMBL" id="KYB28246.1"/>
    </source>
</evidence>
<organism evidence="1 2">
    <name type="scientific">Tribolium castaneum</name>
    <name type="common">Red flour beetle</name>
    <dbReference type="NCBI Taxonomy" id="7070"/>
    <lineage>
        <taxon>Eukaryota</taxon>
        <taxon>Metazoa</taxon>
        <taxon>Ecdysozoa</taxon>
        <taxon>Arthropoda</taxon>
        <taxon>Hexapoda</taxon>
        <taxon>Insecta</taxon>
        <taxon>Pterygota</taxon>
        <taxon>Neoptera</taxon>
        <taxon>Endopterygota</taxon>
        <taxon>Coleoptera</taxon>
        <taxon>Polyphaga</taxon>
        <taxon>Cucujiformia</taxon>
        <taxon>Tenebrionidae</taxon>
        <taxon>Tenebrionidae incertae sedis</taxon>
        <taxon>Tribolium</taxon>
    </lineage>
</organism>
<dbReference type="Proteomes" id="UP000007266">
    <property type="component" value="Linkage group 3"/>
</dbReference>
<keyword evidence="2" id="KW-1185">Reference proteome</keyword>
<sequence length="36" mass="3857">MLKYFKVVAFAVVALSSLIMTAYAQGQGQGQGHIVE</sequence>
<gene>
    <name evidence="1" type="primary">AUGUSTUS-3.0.2_32670</name>
    <name evidence="1" type="ORF">TcasGA2_TC032670</name>
</gene>
<name>A0A139WJZ7_TRICA</name>
<evidence type="ECO:0000313" key="2">
    <source>
        <dbReference type="Proteomes" id="UP000007266"/>
    </source>
</evidence>
<reference evidence="1 2" key="2">
    <citation type="journal article" date="2010" name="Nucleic Acids Res.">
        <title>BeetleBase in 2010: revisions to provide comprehensive genomic information for Tribolium castaneum.</title>
        <authorList>
            <person name="Kim H.S."/>
            <person name="Murphy T."/>
            <person name="Xia J."/>
            <person name="Caragea D."/>
            <person name="Park Y."/>
            <person name="Beeman R.W."/>
            <person name="Lorenzen M.D."/>
            <person name="Butcher S."/>
            <person name="Manak J.R."/>
            <person name="Brown S.J."/>
        </authorList>
    </citation>
    <scope>GENOME REANNOTATION</scope>
    <source>
        <strain evidence="1 2">Georgia GA2</strain>
    </source>
</reference>
<dbReference type="EMBL" id="KQ971334">
    <property type="protein sequence ID" value="KYB28246.1"/>
    <property type="molecule type" value="Genomic_DNA"/>
</dbReference>
<reference evidence="1 2" key="1">
    <citation type="journal article" date="2008" name="Nature">
        <title>The genome of the model beetle and pest Tribolium castaneum.</title>
        <authorList>
            <consortium name="Tribolium Genome Sequencing Consortium"/>
            <person name="Richards S."/>
            <person name="Gibbs R.A."/>
            <person name="Weinstock G.M."/>
            <person name="Brown S.J."/>
            <person name="Denell R."/>
            <person name="Beeman R.W."/>
            <person name="Gibbs R."/>
            <person name="Beeman R.W."/>
            <person name="Brown S.J."/>
            <person name="Bucher G."/>
            <person name="Friedrich M."/>
            <person name="Grimmelikhuijzen C.J."/>
            <person name="Klingler M."/>
            <person name="Lorenzen M."/>
            <person name="Richards S."/>
            <person name="Roth S."/>
            <person name="Schroder R."/>
            <person name="Tautz D."/>
            <person name="Zdobnov E.M."/>
            <person name="Muzny D."/>
            <person name="Gibbs R.A."/>
            <person name="Weinstock G.M."/>
            <person name="Attaway T."/>
            <person name="Bell S."/>
            <person name="Buhay C.J."/>
            <person name="Chandrabose M.N."/>
            <person name="Chavez D."/>
            <person name="Clerk-Blankenburg K.P."/>
            <person name="Cree A."/>
            <person name="Dao M."/>
            <person name="Davis C."/>
            <person name="Chacko J."/>
            <person name="Dinh H."/>
            <person name="Dugan-Rocha S."/>
            <person name="Fowler G."/>
            <person name="Garner T.T."/>
            <person name="Garnes J."/>
            <person name="Gnirke A."/>
            <person name="Hawes A."/>
            <person name="Hernandez J."/>
            <person name="Hines S."/>
            <person name="Holder M."/>
            <person name="Hume J."/>
            <person name="Jhangiani S.N."/>
            <person name="Joshi V."/>
            <person name="Khan Z.M."/>
            <person name="Jackson L."/>
            <person name="Kovar C."/>
            <person name="Kowis A."/>
            <person name="Lee S."/>
            <person name="Lewis L.R."/>
            <person name="Margolis J."/>
            <person name="Morgan M."/>
            <person name="Nazareth L.V."/>
            <person name="Nguyen N."/>
            <person name="Okwuonu G."/>
            <person name="Parker D."/>
            <person name="Richards S."/>
            <person name="Ruiz S.J."/>
            <person name="Santibanez J."/>
            <person name="Savard J."/>
            <person name="Scherer S.E."/>
            <person name="Schneider B."/>
            <person name="Sodergren E."/>
            <person name="Tautz D."/>
            <person name="Vattahil S."/>
            <person name="Villasana D."/>
            <person name="White C.S."/>
            <person name="Wright R."/>
            <person name="Park Y."/>
            <person name="Beeman R.W."/>
            <person name="Lord J."/>
            <person name="Oppert B."/>
            <person name="Lorenzen M."/>
            <person name="Brown S."/>
            <person name="Wang L."/>
            <person name="Savard J."/>
            <person name="Tautz D."/>
            <person name="Richards S."/>
            <person name="Weinstock G."/>
            <person name="Gibbs R.A."/>
            <person name="Liu Y."/>
            <person name="Worley K."/>
            <person name="Weinstock G."/>
            <person name="Elsik C.G."/>
            <person name="Reese J.T."/>
            <person name="Elhaik E."/>
            <person name="Landan G."/>
            <person name="Graur D."/>
            <person name="Arensburger P."/>
            <person name="Atkinson P."/>
            <person name="Beeman R.W."/>
            <person name="Beidler J."/>
            <person name="Brown S.J."/>
            <person name="Demuth J.P."/>
            <person name="Drury D.W."/>
            <person name="Du Y.Z."/>
            <person name="Fujiwara H."/>
            <person name="Lorenzen M."/>
            <person name="Maselli V."/>
            <person name="Osanai M."/>
            <person name="Park Y."/>
            <person name="Robertson H.M."/>
            <person name="Tu Z."/>
            <person name="Wang J.J."/>
            <person name="Wang S."/>
            <person name="Richards S."/>
            <person name="Song H."/>
            <person name="Zhang L."/>
            <person name="Sodergren E."/>
            <person name="Werner D."/>
            <person name="Stanke M."/>
            <person name="Morgenstern B."/>
            <person name="Solovyev V."/>
            <person name="Kosarev P."/>
            <person name="Brown G."/>
            <person name="Chen H.C."/>
            <person name="Ermolaeva O."/>
            <person name="Hlavina W."/>
            <person name="Kapustin Y."/>
            <person name="Kiryutin B."/>
            <person name="Kitts P."/>
            <person name="Maglott D."/>
            <person name="Pruitt K."/>
            <person name="Sapojnikov V."/>
            <person name="Souvorov A."/>
            <person name="Mackey A.J."/>
            <person name="Waterhouse R.M."/>
            <person name="Wyder S."/>
            <person name="Zdobnov E.M."/>
            <person name="Zdobnov E.M."/>
            <person name="Wyder S."/>
            <person name="Kriventseva E.V."/>
            <person name="Kadowaki T."/>
            <person name="Bork P."/>
            <person name="Aranda M."/>
            <person name="Bao R."/>
            <person name="Beermann A."/>
            <person name="Berns N."/>
            <person name="Bolognesi R."/>
            <person name="Bonneton F."/>
            <person name="Bopp D."/>
            <person name="Brown S.J."/>
            <person name="Bucher G."/>
            <person name="Butts T."/>
            <person name="Chaumot A."/>
            <person name="Denell R.E."/>
            <person name="Ferrier D.E."/>
            <person name="Friedrich M."/>
            <person name="Gordon C.M."/>
            <person name="Jindra M."/>
            <person name="Klingler M."/>
            <person name="Lan Q."/>
            <person name="Lattorff H.M."/>
            <person name="Laudet V."/>
            <person name="von Levetsow C."/>
            <person name="Liu Z."/>
            <person name="Lutz R."/>
            <person name="Lynch J.A."/>
            <person name="da Fonseca R.N."/>
            <person name="Posnien N."/>
            <person name="Reuter R."/>
            <person name="Roth S."/>
            <person name="Savard J."/>
            <person name="Schinko J.B."/>
            <person name="Schmitt C."/>
            <person name="Schoppmeier M."/>
            <person name="Schroder R."/>
            <person name="Shippy T.D."/>
            <person name="Simonnet F."/>
            <person name="Marques-Souza H."/>
            <person name="Tautz D."/>
            <person name="Tomoyasu Y."/>
            <person name="Trauner J."/>
            <person name="Van der Zee M."/>
            <person name="Vervoort M."/>
            <person name="Wittkopp N."/>
            <person name="Wimmer E.A."/>
            <person name="Yang X."/>
            <person name="Jones A.K."/>
            <person name="Sattelle D.B."/>
            <person name="Ebert P.R."/>
            <person name="Nelson D."/>
            <person name="Scott J.G."/>
            <person name="Beeman R.W."/>
            <person name="Muthukrishnan S."/>
            <person name="Kramer K.J."/>
            <person name="Arakane Y."/>
            <person name="Beeman R.W."/>
            <person name="Zhu Q."/>
            <person name="Hogenkamp D."/>
            <person name="Dixit R."/>
            <person name="Oppert B."/>
            <person name="Jiang H."/>
            <person name="Zou Z."/>
            <person name="Marshall J."/>
            <person name="Elpidina E."/>
            <person name="Vinokurov K."/>
            <person name="Oppert C."/>
            <person name="Zou Z."/>
            <person name="Evans J."/>
            <person name="Lu Z."/>
            <person name="Zhao P."/>
            <person name="Sumathipala N."/>
            <person name="Altincicek B."/>
            <person name="Vilcinskas A."/>
            <person name="Williams M."/>
            <person name="Hultmark D."/>
            <person name="Hetru C."/>
            <person name="Jiang H."/>
            <person name="Grimmelikhuijzen C.J."/>
            <person name="Hauser F."/>
            <person name="Cazzamali G."/>
            <person name="Williamson M."/>
            <person name="Park Y."/>
            <person name="Li B."/>
            <person name="Tanaka Y."/>
            <person name="Predel R."/>
            <person name="Neupert S."/>
            <person name="Schachtner J."/>
            <person name="Verleyen P."/>
            <person name="Raible F."/>
            <person name="Bork P."/>
            <person name="Friedrich M."/>
            <person name="Walden K.K."/>
            <person name="Robertson H.M."/>
            <person name="Angeli S."/>
            <person name="Foret S."/>
            <person name="Bucher G."/>
            <person name="Schuetz S."/>
            <person name="Maleszka R."/>
            <person name="Wimmer E.A."/>
            <person name="Beeman R.W."/>
            <person name="Lorenzen M."/>
            <person name="Tomoyasu Y."/>
            <person name="Miller S.C."/>
            <person name="Grossmann D."/>
            <person name="Bucher G."/>
        </authorList>
    </citation>
    <scope>NUCLEOTIDE SEQUENCE [LARGE SCALE GENOMIC DNA]</scope>
    <source>
        <strain evidence="1 2">Georgia GA2</strain>
    </source>
</reference>
<accession>A0A139WJZ7</accession>
<proteinExistence type="predicted"/>
<dbReference type="InParanoid" id="A0A139WJZ7"/>
<dbReference type="AlphaFoldDB" id="A0A139WJZ7"/>